<feature type="transmembrane region" description="Helical" evidence="1">
    <location>
        <begin position="25"/>
        <end position="54"/>
    </location>
</feature>
<organism evidence="2">
    <name type="scientific">Telmatobacter sp. DSM 110680</name>
    <dbReference type="NCBI Taxonomy" id="3036704"/>
    <lineage>
        <taxon>Bacteria</taxon>
        <taxon>Pseudomonadati</taxon>
        <taxon>Acidobacteriota</taxon>
        <taxon>Terriglobia</taxon>
        <taxon>Terriglobales</taxon>
        <taxon>Acidobacteriaceae</taxon>
        <taxon>Telmatobacter</taxon>
    </lineage>
</organism>
<feature type="transmembrane region" description="Helical" evidence="1">
    <location>
        <begin position="126"/>
        <end position="152"/>
    </location>
</feature>
<gene>
    <name evidence="2" type="ORF">P8935_00825</name>
</gene>
<evidence type="ECO:0000256" key="1">
    <source>
        <dbReference type="SAM" id="Phobius"/>
    </source>
</evidence>
<dbReference type="PANTHER" id="PTHR33133">
    <property type="entry name" value="OS08G0107100 PROTEIN-RELATED"/>
    <property type="match status" value="1"/>
</dbReference>
<feature type="transmembrane region" description="Helical" evidence="1">
    <location>
        <begin position="260"/>
        <end position="280"/>
    </location>
</feature>
<feature type="transmembrane region" description="Helical" evidence="1">
    <location>
        <begin position="66"/>
        <end position="90"/>
    </location>
</feature>
<keyword evidence="1" id="KW-0472">Membrane</keyword>
<name>A0AAU7DKL7_9BACT</name>
<keyword evidence="1" id="KW-0812">Transmembrane</keyword>
<protein>
    <recommendedName>
        <fullName evidence="3">Glycerophosphoryl diester phosphodiesterase membrane domain-containing protein</fullName>
    </recommendedName>
</protein>
<evidence type="ECO:0000313" key="2">
    <source>
        <dbReference type="EMBL" id="XBH17889.1"/>
    </source>
</evidence>
<feature type="transmembrane region" description="Helical" evidence="1">
    <location>
        <begin position="221"/>
        <end position="248"/>
    </location>
</feature>
<reference evidence="2" key="1">
    <citation type="submission" date="2023-03" db="EMBL/GenBank/DDBJ databases">
        <title>Edaphobacter sp.</title>
        <authorList>
            <person name="Huber K.J."/>
            <person name="Papendorf J."/>
            <person name="Pilke C."/>
            <person name="Bunk B."/>
            <person name="Sproeer C."/>
            <person name="Pester M."/>
        </authorList>
    </citation>
    <scope>NUCLEOTIDE SEQUENCE</scope>
    <source>
        <strain evidence="2">DSM 110680</strain>
    </source>
</reference>
<keyword evidence="1" id="KW-1133">Transmembrane helix</keyword>
<sequence>MNEPLHPLTLSEILDRTAHIYRSRFLVFFGIGTLPAGFIFASAAGIFAFLTWMGSRTKHGATVPDASLWIFLTALLVVVVPLGLASIALGEAAMTDAAARTFLGEGITIRGAYKTIWKRGWRYIGLYTWQILAITIVPGAVFLIAMFGMIALKVSGAAANDNSPLFGGLLVVLMIILGAAAVWILLHLCLAFPVSVVEQTTAWTSLKRSTLLSNGTRARMLLLYVLGAVLNQILSWCLMVPIIIALSLIPSLQGQAHAKLVGVVALFATYGSFFAVKTLIKPLYGIAFTLFYFDQRIRKEGFDIEWMMQQAGMLVSPPAPDPVLDSTQVTLLPDAQMNPAEIVIAAQEPACLSPREVLMERTPGEGNA</sequence>
<evidence type="ECO:0008006" key="3">
    <source>
        <dbReference type="Google" id="ProtNLM"/>
    </source>
</evidence>
<dbReference type="EMBL" id="CP121196">
    <property type="protein sequence ID" value="XBH17889.1"/>
    <property type="molecule type" value="Genomic_DNA"/>
</dbReference>
<proteinExistence type="predicted"/>
<dbReference type="AlphaFoldDB" id="A0AAU7DKL7"/>
<accession>A0AAU7DKL7</accession>
<feature type="transmembrane region" description="Helical" evidence="1">
    <location>
        <begin position="164"/>
        <end position="186"/>
    </location>
</feature>
<dbReference type="RefSeq" id="WP_348263114.1">
    <property type="nucleotide sequence ID" value="NZ_CP121196.1"/>
</dbReference>
<dbReference type="PANTHER" id="PTHR33133:SF1">
    <property type="entry name" value="EXPRESSED PROTEIN-RELATED"/>
    <property type="match status" value="1"/>
</dbReference>